<dbReference type="RefSeq" id="WP_106207860.1">
    <property type="nucleotide sequence ID" value="NZ_PVTD01000014.1"/>
</dbReference>
<dbReference type="AlphaFoldDB" id="A0A2T0RG84"/>
<evidence type="ECO:0000313" key="3">
    <source>
        <dbReference type="Proteomes" id="UP000239480"/>
    </source>
</evidence>
<dbReference type="InterPro" id="IPR013108">
    <property type="entry name" value="Amidohydro_3"/>
</dbReference>
<evidence type="ECO:0000313" key="2">
    <source>
        <dbReference type="EMBL" id="PRY20216.1"/>
    </source>
</evidence>
<keyword evidence="3" id="KW-1185">Reference proteome</keyword>
<feature type="domain" description="Amidohydrolase 3" evidence="1">
    <location>
        <begin position="68"/>
        <end position="122"/>
    </location>
</feature>
<dbReference type="Proteomes" id="UP000239480">
    <property type="component" value="Unassembled WGS sequence"/>
</dbReference>
<dbReference type="Pfam" id="PF07969">
    <property type="entry name" value="Amidohydro_3"/>
    <property type="match status" value="2"/>
</dbReference>
<dbReference type="PANTHER" id="PTHR11647">
    <property type="entry name" value="HYDRANTOINASE/DIHYDROPYRIMIDINASE FAMILY MEMBER"/>
    <property type="match status" value="1"/>
</dbReference>
<evidence type="ECO:0000259" key="1">
    <source>
        <dbReference type="Pfam" id="PF07969"/>
    </source>
</evidence>
<dbReference type="InterPro" id="IPR032466">
    <property type="entry name" value="Metal_Hydrolase"/>
</dbReference>
<dbReference type="PANTHER" id="PTHR11647:SF1">
    <property type="entry name" value="COLLAPSIN RESPONSE MEDIATOR PROTEIN"/>
    <property type="match status" value="1"/>
</dbReference>
<dbReference type="GO" id="GO:0016810">
    <property type="term" value="F:hydrolase activity, acting on carbon-nitrogen (but not peptide) bonds"/>
    <property type="evidence" value="ECO:0007669"/>
    <property type="project" value="InterPro"/>
</dbReference>
<comment type="caution">
    <text evidence="2">The sequence shown here is derived from an EMBL/GenBank/DDBJ whole genome shotgun (WGS) entry which is preliminary data.</text>
</comment>
<feature type="domain" description="Amidohydrolase 3" evidence="1">
    <location>
        <begin position="180"/>
        <end position="499"/>
    </location>
</feature>
<dbReference type="SUPFAM" id="SSF51556">
    <property type="entry name" value="Metallo-dependent hydrolases"/>
    <property type="match status" value="1"/>
</dbReference>
<dbReference type="Gene3D" id="3.20.20.140">
    <property type="entry name" value="Metal-dependent hydrolases"/>
    <property type="match status" value="1"/>
</dbReference>
<name>A0A2T0RG84_9RHOB</name>
<dbReference type="OrthoDB" id="9815027at2"/>
<dbReference type="Gene3D" id="2.30.40.10">
    <property type="entry name" value="Urease, subunit C, domain 1"/>
    <property type="match status" value="1"/>
</dbReference>
<dbReference type="InterPro" id="IPR011059">
    <property type="entry name" value="Metal-dep_hydrolase_composite"/>
</dbReference>
<dbReference type="NCBIfam" id="NF006560">
    <property type="entry name" value="PRK09061.1"/>
    <property type="match status" value="1"/>
</dbReference>
<protein>
    <submittedName>
        <fullName evidence="2">Dihydroorotase</fullName>
    </submittedName>
</protein>
<dbReference type="SUPFAM" id="SSF51338">
    <property type="entry name" value="Composite domain of metallo-dependent hydrolases"/>
    <property type="match status" value="1"/>
</dbReference>
<organism evidence="2 3">
    <name type="scientific">Aliiruegeria haliotis</name>
    <dbReference type="NCBI Taxonomy" id="1280846"/>
    <lineage>
        <taxon>Bacteria</taxon>
        <taxon>Pseudomonadati</taxon>
        <taxon>Pseudomonadota</taxon>
        <taxon>Alphaproteobacteria</taxon>
        <taxon>Rhodobacterales</taxon>
        <taxon>Roseobacteraceae</taxon>
        <taxon>Aliiruegeria</taxon>
    </lineage>
</organism>
<proteinExistence type="predicted"/>
<sequence>MASALRNSIFGTAFLVALATVANGQTFDLVINNGRVIDPETGFDAIAHVGIADGEIVEIAQSQLEGERVVDASGLIVAPGFIDLHSHSVVDLPANRLQAFDGVTTALEMESGVLPIADWYAAVEAEGRATNFGATASWSFARIATMVPEMPPVEPTAAWYQGAFKYPRWTVDVTTDEELDQIVALIQQGLNDGALGIGVNSGYVPGVGGKELLRVWETAAANGVPVSTHMRNWSQADPLSSLEGLAMVLGLSATSGARTNICHLHSTNLHDTLKAAYMVDKARSIGIDVHTEVYPYGIASMPIASAVLLQAGEAFRARMGIDFDSVRLIAKGRWIEDEADMRAEQDADPGQFIIMRYLDEEDATDADILRKVTALPWIAIASDSIPYTLPDGTPVTGETWPMPDNAFSNPRSAGTYGKFLRAWVREDGLLDWPEAIAKVSLIPAQLFDGQVPAMERKGRLQVGMDADITVFDPETIGDRATIERPFETTQGIEYLIVNGIAVISGGEMDTDVLPGQPIRN</sequence>
<dbReference type="EMBL" id="PVTD01000014">
    <property type="protein sequence ID" value="PRY20216.1"/>
    <property type="molecule type" value="Genomic_DNA"/>
</dbReference>
<accession>A0A2T0RG84</accession>
<dbReference type="InterPro" id="IPR050378">
    <property type="entry name" value="Metallo-dep_Hydrolases_sf"/>
</dbReference>
<reference evidence="2 3" key="1">
    <citation type="submission" date="2018-03" db="EMBL/GenBank/DDBJ databases">
        <title>Genomic Encyclopedia of Archaeal and Bacterial Type Strains, Phase II (KMG-II): from individual species to whole genera.</title>
        <authorList>
            <person name="Goeker M."/>
        </authorList>
    </citation>
    <scope>NUCLEOTIDE SEQUENCE [LARGE SCALE GENOMIC DNA]</scope>
    <source>
        <strain evidence="2 3">DSM 29328</strain>
    </source>
</reference>
<gene>
    <name evidence="2" type="ORF">CLV78_1141</name>
</gene>